<evidence type="ECO:0000256" key="2">
    <source>
        <dbReference type="ARBA" id="ARBA00023002"/>
    </source>
</evidence>
<dbReference type="InParanoid" id="A0A2G5EU31"/>
<evidence type="ECO:0000256" key="3">
    <source>
        <dbReference type="ARBA" id="ARBA00066949"/>
    </source>
</evidence>
<dbReference type="InterPro" id="IPR002347">
    <property type="entry name" value="SDR_fam"/>
</dbReference>
<dbReference type="Proteomes" id="UP000230069">
    <property type="component" value="Unassembled WGS sequence"/>
</dbReference>
<dbReference type="GO" id="GO:0009807">
    <property type="term" value="P:lignan biosynthetic process"/>
    <property type="evidence" value="ECO:0007669"/>
    <property type="project" value="UniProtKB-ARBA"/>
</dbReference>
<dbReference type="EMBL" id="KZ305021">
    <property type="protein sequence ID" value="PIA59249.1"/>
    <property type="molecule type" value="Genomic_DNA"/>
</dbReference>
<evidence type="ECO:0000256" key="1">
    <source>
        <dbReference type="ARBA" id="ARBA00006484"/>
    </source>
</evidence>
<dbReference type="EC" id="1.1.1.331" evidence="3"/>
<dbReference type="STRING" id="218851.A0A2G5EU31"/>
<dbReference type="Pfam" id="PF13561">
    <property type="entry name" value="adh_short_C2"/>
    <property type="match status" value="1"/>
</dbReference>
<reference evidence="5 6" key="1">
    <citation type="submission" date="2017-09" db="EMBL/GenBank/DDBJ databases">
        <title>WGS assembly of Aquilegia coerulea Goldsmith.</title>
        <authorList>
            <person name="Hodges S."/>
            <person name="Kramer E."/>
            <person name="Nordborg M."/>
            <person name="Tomkins J."/>
            <person name="Borevitz J."/>
            <person name="Derieg N."/>
            <person name="Yan J."/>
            <person name="Mihaltcheva S."/>
            <person name="Hayes R.D."/>
            <person name="Rokhsar D."/>
        </authorList>
    </citation>
    <scope>NUCLEOTIDE SEQUENCE [LARGE SCALE GENOMIC DNA]</scope>
    <source>
        <strain evidence="6">cv. Goldsmith</strain>
    </source>
</reference>
<accession>A0A2G5EU31</accession>
<proteinExistence type="inferred from homology"/>
<dbReference type="PANTHER" id="PTHR43180">
    <property type="entry name" value="3-OXOACYL-(ACYL-CARRIER-PROTEIN) REDUCTASE (AFU_ORTHOLOGUE AFUA_6G11210)"/>
    <property type="match status" value="1"/>
</dbReference>
<evidence type="ECO:0000313" key="6">
    <source>
        <dbReference type="Proteomes" id="UP000230069"/>
    </source>
</evidence>
<dbReference type="PRINTS" id="PR00081">
    <property type="entry name" value="GDHRDH"/>
</dbReference>
<protein>
    <recommendedName>
        <fullName evidence="4">Secoisolariciresinol dehydrogenase</fullName>
        <ecNumber evidence="3">1.1.1.331</ecNumber>
    </recommendedName>
</protein>
<keyword evidence="2" id="KW-0560">Oxidoreductase</keyword>
<organism evidence="5 6">
    <name type="scientific">Aquilegia coerulea</name>
    <name type="common">Rocky mountain columbine</name>
    <dbReference type="NCBI Taxonomy" id="218851"/>
    <lineage>
        <taxon>Eukaryota</taxon>
        <taxon>Viridiplantae</taxon>
        <taxon>Streptophyta</taxon>
        <taxon>Embryophyta</taxon>
        <taxon>Tracheophyta</taxon>
        <taxon>Spermatophyta</taxon>
        <taxon>Magnoliopsida</taxon>
        <taxon>Ranunculales</taxon>
        <taxon>Ranunculaceae</taxon>
        <taxon>Thalictroideae</taxon>
        <taxon>Aquilegia</taxon>
    </lineage>
</organism>
<name>A0A2G5EU31_AQUCA</name>
<dbReference type="AlphaFoldDB" id="A0A2G5EU31"/>
<dbReference type="FunFam" id="3.40.50.720:FF:000084">
    <property type="entry name" value="Short-chain dehydrogenase reductase"/>
    <property type="match status" value="1"/>
</dbReference>
<gene>
    <name evidence="5" type="ORF">AQUCO_00400261v1</name>
</gene>
<dbReference type="PANTHER" id="PTHR43180:SF45">
    <property type="entry name" value="SECOISOLARICIRESINOL DEHYDROGENASE-LIKE ISOFORM X1"/>
    <property type="match status" value="1"/>
</dbReference>
<evidence type="ECO:0000256" key="4">
    <source>
        <dbReference type="ARBA" id="ARBA00071098"/>
    </source>
</evidence>
<dbReference type="GO" id="GO:0120529">
    <property type="term" value="F:secoisolariciresinol dehydrogenase activity"/>
    <property type="evidence" value="ECO:0007669"/>
    <property type="project" value="UniProtKB-EC"/>
</dbReference>
<evidence type="ECO:0000313" key="5">
    <source>
        <dbReference type="EMBL" id="PIA59249.1"/>
    </source>
</evidence>
<dbReference type="OrthoDB" id="294295at2759"/>
<keyword evidence="6" id="KW-1185">Reference proteome</keyword>
<dbReference type="SUPFAM" id="SSF51735">
    <property type="entry name" value="NAD(P)-binding Rossmann-fold domains"/>
    <property type="match status" value="1"/>
</dbReference>
<dbReference type="PRINTS" id="PR00080">
    <property type="entry name" value="SDRFAMILY"/>
</dbReference>
<sequence length="273" mass="29185">MENDSKQSPFTKRLVGKVALITGGSRGIGKTTAQLFVSHGAKVVIADIEDELGHLTCKELGEDVNAIFVHCDVAKEIDVQNAVDTTIAKFGHLDIMFNNAGICGQVVNLLNSSSEEFKRLFEVNVYGSFLEKKGTIIFHSSIASVIAGGIPHAYTMSKHAVVGMSKSMCAELGQYGIRVNCVSPYGVATPMLTSLINVQEKESKVEEVYGFSANLKGVVLKAEDVAEAVLYLASDEAKYVSGLNLVVDGGYSTTNPSLWSSIRAASENGTIKL</sequence>
<comment type="similarity">
    <text evidence="1">Belongs to the short-chain dehydrogenases/reductases (SDR) family.</text>
</comment>
<dbReference type="InterPro" id="IPR036291">
    <property type="entry name" value="NAD(P)-bd_dom_sf"/>
</dbReference>
<dbReference type="Gene3D" id="3.40.50.720">
    <property type="entry name" value="NAD(P)-binding Rossmann-like Domain"/>
    <property type="match status" value="1"/>
</dbReference>